<dbReference type="EMBL" id="JANPWB010000015">
    <property type="protein sequence ID" value="KAJ1094443.1"/>
    <property type="molecule type" value="Genomic_DNA"/>
</dbReference>
<name>A0AAV7LXY4_PLEWA</name>
<dbReference type="Proteomes" id="UP001066276">
    <property type="component" value="Chromosome 11"/>
</dbReference>
<keyword evidence="3" id="KW-1185">Reference proteome</keyword>
<comment type="caution">
    <text evidence="2">The sequence shown here is derived from an EMBL/GenBank/DDBJ whole genome shotgun (WGS) entry which is preliminary data.</text>
</comment>
<organism evidence="2 3">
    <name type="scientific">Pleurodeles waltl</name>
    <name type="common">Iberian ribbed newt</name>
    <dbReference type="NCBI Taxonomy" id="8319"/>
    <lineage>
        <taxon>Eukaryota</taxon>
        <taxon>Metazoa</taxon>
        <taxon>Chordata</taxon>
        <taxon>Craniata</taxon>
        <taxon>Vertebrata</taxon>
        <taxon>Euteleostomi</taxon>
        <taxon>Amphibia</taxon>
        <taxon>Batrachia</taxon>
        <taxon>Caudata</taxon>
        <taxon>Salamandroidea</taxon>
        <taxon>Salamandridae</taxon>
        <taxon>Pleurodelinae</taxon>
        <taxon>Pleurodeles</taxon>
    </lineage>
</organism>
<evidence type="ECO:0000256" key="1">
    <source>
        <dbReference type="SAM" id="MobiDB-lite"/>
    </source>
</evidence>
<feature type="compositionally biased region" description="Basic residues" evidence="1">
    <location>
        <begin position="44"/>
        <end position="55"/>
    </location>
</feature>
<feature type="region of interest" description="Disordered" evidence="1">
    <location>
        <begin position="31"/>
        <end position="65"/>
    </location>
</feature>
<evidence type="ECO:0000313" key="2">
    <source>
        <dbReference type="EMBL" id="KAJ1094443.1"/>
    </source>
</evidence>
<dbReference type="AlphaFoldDB" id="A0AAV7LXY4"/>
<reference evidence="2" key="1">
    <citation type="journal article" date="2022" name="bioRxiv">
        <title>Sequencing and chromosome-scale assembly of the giantPleurodeles waltlgenome.</title>
        <authorList>
            <person name="Brown T."/>
            <person name="Elewa A."/>
            <person name="Iarovenko S."/>
            <person name="Subramanian E."/>
            <person name="Araus A.J."/>
            <person name="Petzold A."/>
            <person name="Susuki M."/>
            <person name="Suzuki K.-i.T."/>
            <person name="Hayashi T."/>
            <person name="Toyoda A."/>
            <person name="Oliveira C."/>
            <person name="Osipova E."/>
            <person name="Leigh N.D."/>
            <person name="Simon A."/>
            <person name="Yun M.H."/>
        </authorList>
    </citation>
    <scope>NUCLEOTIDE SEQUENCE</scope>
    <source>
        <strain evidence="2">20211129_DDA</strain>
        <tissue evidence="2">Liver</tissue>
    </source>
</reference>
<sequence length="150" mass="16059">MGSRPPGLGDPRGSACPPWAQEVRAGCLLPWRTGDPDERPGVLVRHRPKGTRRGRSREWSPTTLTPQVGFLRGPCTAVITPAAFGFPGCPSAGETTLLPRYEAWVGRLAVAQRSWSARAPTFPVPRVCQEQITQAAGVIRPPGVAQTGTL</sequence>
<protein>
    <submittedName>
        <fullName evidence="2">Uncharacterized protein</fullName>
    </submittedName>
</protein>
<accession>A0AAV7LXY4</accession>
<proteinExistence type="predicted"/>
<evidence type="ECO:0000313" key="3">
    <source>
        <dbReference type="Proteomes" id="UP001066276"/>
    </source>
</evidence>
<gene>
    <name evidence="2" type="ORF">NDU88_007518</name>
</gene>